<sequence>MTTCAPRFLLHPSTQEPGEGIWFGTPTGFTELPLEAFLDSPDSFGAEGLHDPLTSCLASAPDEATRVRFAGRFVAAQRILRTLYAQGTVHCSIGMHRDDTGEGSGGALLSLFTVAWVPTAWAPRRITVARSVTQSEGHSRIEYTELPCGPVAFSEKVATPAADSRLPQRRLLQIHAYVAHPDGTSLALLTLSTTAVNHRGHYRAILRRIAELVSFDDPGVPTHSASAQ</sequence>
<protein>
    <submittedName>
        <fullName evidence="1">Uncharacterized protein</fullName>
    </submittedName>
</protein>
<reference evidence="1 2" key="1">
    <citation type="submission" date="2017-11" db="EMBL/GenBank/DDBJ databases">
        <title>Draft genome of actinobacteria isolated from guarana (Paullinia cupana (Mart.) Ducke.</title>
        <authorList>
            <person name="Siqueira K.A."/>
            <person name="Liotti R.G."/>
            <person name="Mendes T.A.O."/>
            <person name="Soares M.A."/>
        </authorList>
    </citation>
    <scope>NUCLEOTIDE SEQUENCE [LARGE SCALE GENOMIC DNA]</scope>
    <source>
        <strain evidence="1 2">193</strain>
    </source>
</reference>
<proteinExistence type="predicted"/>
<dbReference type="EMBL" id="PENI01000033">
    <property type="protein sequence ID" value="RMB81182.1"/>
    <property type="molecule type" value="Genomic_DNA"/>
</dbReference>
<organism evidence="1 2">
    <name type="scientific">Streptomyces shenzhenensis</name>
    <dbReference type="NCBI Taxonomy" id="943815"/>
    <lineage>
        <taxon>Bacteria</taxon>
        <taxon>Bacillati</taxon>
        <taxon>Actinomycetota</taxon>
        <taxon>Actinomycetes</taxon>
        <taxon>Kitasatosporales</taxon>
        <taxon>Streptomycetaceae</taxon>
        <taxon>Streptomyces</taxon>
    </lineage>
</organism>
<keyword evidence="2" id="KW-1185">Reference proteome</keyword>
<accession>A0A3M0HZJ5</accession>
<gene>
    <name evidence="1" type="ORF">CTZ28_35960</name>
</gene>
<evidence type="ECO:0000313" key="1">
    <source>
        <dbReference type="EMBL" id="RMB81182.1"/>
    </source>
</evidence>
<dbReference type="AlphaFoldDB" id="A0A3M0HZJ5"/>
<comment type="caution">
    <text evidence="1">The sequence shown here is derived from an EMBL/GenBank/DDBJ whole genome shotgun (WGS) entry which is preliminary data.</text>
</comment>
<dbReference type="Proteomes" id="UP000270471">
    <property type="component" value="Unassembled WGS sequence"/>
</dbReference>
<evidence type="ECO:0000313" key="2">
    <source>
        <dbReference type="Proteomes" id="UP000270471"/>
    </source>
</evidence>
<name>A0A3M0HZJ5_9ACTN</name>